<dbReference type="InterPro" id="IPR050415">
    <property type="entry name" value="MRET"/>
</dbReference>
<name>A0A0G0WIQ0_9BACT</name>
<dbReference type="EMBL" id="LCBN01000041">
    <property type="protein sequence ID" value="KKS12784.1"/>
    <property type="molecule type" value="Genomic_DNA"/>
</dbReference>
<reference evidence="2 3" key="1">
    <citation type="journal article" date="2015" name="Nature">
        <title>rRNA introns, odd ribosomes, and small enigmatic genomes across a large radiation of phyla.</title>
        <authorList>
            <person name="Brown C.T."/>
            <person name="Hug L.A."/>
            <person name="Thomas B.C."/>
            <person name="Sharon I."/>
            <person name="Castelle C.J."/>
            <person name="Singh A."/>
            <person name="Wilkins M.J."/>
            <person name="Williams K.H."/>
            <person name="Banfield J.F."/>
        </authorList>
    </citation>
    <scope>NUCLEOTIDE SEQUENCE [LARGE SCALE GENOMIC DNA]</scope>
</reference>
<dbReference type="PRINTS" id="PR00410">
    <property type="entry name" value="PHEHYDRXLASE"/>
</dbReference>
<evidence type="ECO:0000313" key="2">
    <source>
        <dbReference type="EMBL" id="KKS12784.1"/>
    </source>
</evidence>
<feature type="domain" description="FAD-binding FR-type" evidence="1">
    <location>
        <begin position="4"/>
        <end position="100"/>
    </location>
</feature>
<dbReference type="InterPro" id="IPR039261">
    <property type="entry name" value="FNR_nucleotide-bd"/>
</dbReference>
<dbReference type="PROSITE" id="PS51384">
    <property type="entry name" value="FAD_FR"/>
    <property type="match status" value="1"/>
</dbReference>
<organism evidence="2 3">
    <name type="scientific">Candidatus Daviesbacteria bacterium GW2011_GWB1_41_5</name>
    <dbReference type="NCBI Taxonomy" id="1618429"/>
    <lineage>
        <taxon>Bacteria</taxon>
        <taxon>Candidatus Daviesiibacteriota</taxon>
    </lineage>
</organism>
<dbReference type="InterPro" id="IPR017938">
    <property type="entry name" value="Riboflavin_synthase-like_b-brl"/>
</dbReference>
<dbReference type="PANTHER" id="PTHR47354">
    <property type="entry name" value="NADH OXIDOREDUCTASE HCR"/>
    <property type="match status" value="1"/>
</dbReference>
<dbReference type="Gene3D" id="2.40.30.10">
    <property type="entry name" value="Translation factors"/>
    <property type="match status" value="1"/>
</dbReference>
<proteinExistence type="predicted"/>
<dbReference type="GO" id="GO:0016491">
    <property type="term" value="F:oxidoreductase activity"/>
    <property type="evidence" value="ECO:0007669"/>
    <property type="project" value="InterPro"/>
</dbReference>
<accession>A0A0G0WIQ0</accession>
<evidence type="ECO:0000259" key="1">
    <source>
        <dbReference type="PROSITE" id="PS51384"/>
    </source>
</evidence>
<dbReference type="PRINTS" id="PR00371">
    <property type="entry name" value="FPNCR"/>
</dbReference>
<dbReference type="InterPro" id="IPR001433">
    <property type="entry name" value="OxRdtase_FAD/NAD-bd"/>
</dbReference>
<dbReference type="InterPro" id="IPR001709">
    <property type="entry name" value="Flavoprot_Pyr_Nucl_cyt_Rdtase"/>
</dbReference>
<dbReference type="InterPro" id="IPR008333">
    <property type="entry name" value="Cbr1-like_FAD-bd_dom"/>
</dbReference>
<protein>
    <recommendedName>
        <fullName evidence="1">FAD-binding FR-type domain-containing protein</fullName>
    </recommendedName>
</protein>
<gene>
    <name evidence="2" type="ORF">UU67_C0041G0002</name>
</gene>
<dbReference type="Gene3D" id="3.40.50.80">
    <property type="entry name" value="Nucleotide-binding domain of ferredoxin-NADP reductase (FNR) module"/>
    <property type="match status" value="1"/>
</dbReference>
<evidence type="ECO:0000313" key="3">
    <source>
        <dbReference type="Proteomes" id="UP000034753"/>
    </source>
</evidence>
<dbReference type="SUPFAM" id="SSF63380">
    <property type="entry name" value="Riboflavin synthase domain-like"/>
    <property type="match status" value="1"/>
</dbReference>
<dbReference type="InterPro" id="IPR017927">
    <property type="entry name" value="FAD-bd_FR_type"/>
</dbReference>
<dbReference type="Pfam" id="PF00175">
    <property type="entry name" value="NAD_binding_1"/>
    <property type="match status" value="1"/>
</dbReference>
<dbReference type="PANTHER" id="PTHR47354:SF5">
    <property type="entry name" value="PROTEIN RFBI"/>
    <property type="match status" value="1"/>
</dbReference>
<dbReference type="AlphaFoldDB" id="A0A0G0WIQ0"/>
<dbReference type="SUPFAM" id="SSF52343">
    <property type="entry name" value="Ferredoxin reductase-like, C-terminal NADP-linked domain"/>
    <property type="match status" value="1"/>
</dbReference>
<comment type="caution">
    <text evidence="2">The sequence shown here is derived from an EMBL/GenBank/DDBJ whole genome shotgun (WGS) entry which is preliminary data.</text>
</comment>
<sequence>MASQKWQSATVLNHFNLASTFHYFILETEQAINFLPGQYLSVKVSEGGIRDYSIAGSDIPNKFSFLINTAPGGVGSKYFENLKVGDEISYLGPFGNFTFREDGAEHVLFLATGAGFTPFKVILEDILQKRHLKIPVTLYLGLTFTSDIFFEDYLEILKQQYPNFDYKIVIWKPDPGWQGLTGFITDRIKSDFPNLKDFSAYLCGNKIMVENGIVMLQSQGLPKEKIYTEKQ</sequence>
<dbReference type="Proteomes" id="UP000034753">
    <property type="component" value="Unassembled WGS sequence"/>
</dbReference>
<dbReference type="Pfam" id="PF00970">
    <property type="entry name" value="FAD_binding_6"/>
    <property type="match status" value="1"/>
</dbReference>